<name>A0ABW8J8Q2_9GAMM</name>
<reference evidence="1 2" key="1">
    <citation type="submission" date="2020-10" db="EMBL/GenBank/DDBJ databases">
        <title>Phylogeny of dyella-like bacteria.</title>
        <authorList>
            <person name="Fu J."/>
        </authorList>
    </citation>
    <scope>NUCLEOTIDE SEQUENCE [LARGE SCALE GENOMIC DNA]</scope>
    <source>
        <strain evidence="1 2">KACC 19113</strain>
    </source>
</reference>
<dbReference type="Proteomes" id="UP001620339">
    <property type="component" value="Unassembled WGS sequence"/>
</dbReference>
<keyword evidence="2" id="KW-1185">Reference proteome</keyword>
<sequence length="101" mass="11092">MPGGRQRVVTVAAHFGVARETARLWFAGRALPELSRLIEMAVEYRCSLDWLAMGREPATSGVGEQASSYETLSPQERSVITAMRGLSAKRRAGLIAFLCEH</sequence>
<dbReference type="InterPro" id="IPR010982">
    <property type="entry name" value="Lambda_DNA-bd_dom_sf"/>
</dbReference>
<organism evidence="1 2">
    <name type="scientific">Rhodanobacter hydrolyticus</name>
    <dbReference type="NCBI Taxonomy" id="2250595"/>
    <lineage>
        <taxon>Bacteria</taxon>
        <taxon>Pseudomonadati</taxon>
        <taxon>Pseudomonadota</taxon>
        <taxon>Gammaproteobacteria</taxon>
        <taxon>Lysobacterales</taxon>
        <taxon>Rhodanobacteraceae</taxon>
        <taxon>Rhodanobacter</taxon>
    </lineage>
</organism>
<evidence type="ECO:0000313" key="2">
    <source>
        <dbReference type="Proteomes" id="UP001620339"/>
    </source>
</evidence>
<dbReference type="EMBL" id="JADIKK010000008">
    <property type="protein sequence ID" value="MFK2878650.1"/>
    <property type="molecule type" value="Genomic_DNA"/>
</dbReference>
<dbReference type="Gene3D" id="1.10.260.40">
    <property type="entry name" value="lambda repressor-like DNA-binding domains"/>
    <property type="match status" value="1"/>
</dbReference>
<dbReference type="GO" id="GO:0003677">
    <property type="term" value="F:DNA binding"/>
    <property type="evidence" value="ECO:0007669"/>
    <property type="project" value="UniProtKB-KW"/>
</dbReference>
<comment type="caution">
    <text evidence="1">The sequence shown here is derived from an EMBL/GenBank/DDBJ whole genome shotgun (WGS) entry which is preliminary data.</text>
</comment>
<proteinExistence type="predicted"/>
<gene>
    <name evidence="1" type="ORF">ISP25_16375</name>
</gene>
<accession>A0ABW8J8Q2</accession>
<evidence type="ECO:0000313" key="1">
    <source>
        <dbReference type="EMBL" id="MFK2878650.1"/>
    </source>
</evidence>
<keyword evidence="1" id="KW-0238">DNA-binding</keyword>
<protein>
    <submittedName>
        <fullName evidence="1">DNA-binding protein</fullName>
    </submittedName>
</protein>